<sequence>MLGGSLLVIVWLLGQALFAESQATNATCSADHEWAFNSEKQSPCVVASSLLAVCAGAYTVYSLPEQYQYMGPDSTQDANPCWCNTVVYSLLSECGLCQNRTITMWSVWEVNCPSVTIESFPSPLPSGLHVPGWAYLPVKDSDMFNESLAESISNTTKESTAVPEPSSTTFVSTSTSLAATTTPASSLPSASSSTTQRRTNAVGGGIVGGIGGLTLASIFGLWIYRRRRNAKTKGQMLNSPDMSEHRLPDATLPSQSESSVLPVPSIMVSTLESTASESIRSAQIV</sequence>
<keyword evidence="3" id="KW-0732">Signal</keyword>
<feature type="region of interest" description="Disordered" evidence="1">
    <location>
        <begin position="154"/>
        <end position="175"/>
    </location>
</feature>
<protein>
    <submittedName>
        <fullName evidence="4">Uncharacterized protein</fullName>
    </submittedName>
</protein>
<name>A0AAD7BX34_9AGAR</name>
<reference evidence="4" key="1">
    <citation type="submission" date="2023-03" db="EMBL/GenBank/DDBJ databases">
        <title>Massive genome expansion in bonnet fungi (Mycena s.s.) driven by repeated elements and novel gene families across ecological guilds.</title>
        <authorList>
            <consortium name="Lawrence Berkeley National Laboratory"/>
            <person name="Harder C.B."/>
            <person name="Miyauchi S."/>
            <person name="Viragh M."/>
            <person name="Kuo A."/>
            <person name="Thoen E."/>
            <person name="Andreopoulos B."/>
            <person name="Lu D."/>
            <person name="Skrede I."/>
            <person name="Drula E."/>
            <person name="Henrissat B."/>
            <person name="Morin E."/>
            <person name="Kohler A."/>
            <person name="Barry K."/>
            <person name="LaButti K."/>
            <person name="Morin E."/>
            <person name="Salamov A."/>
            <person name="Lipzen A."/>
            <person name="Mereny Z."/>
            <person name="Hegedus B."/>
            <person name="Baldrian P."/>
            <person name="Stursova M."/>
            <person name="Weitz H."/>
            <person name="Taylor A."/>
            <person name="Grigoriev I.V."/>
            <person name="Nagy L.G."/>
            <person name="Martin F."/>
            <person name="Kauserud H."/>
        </authorList>
    </citation>
    <scope>NUCLEOTIDE SEQUENCE</scope>
    <source>
        <strain evidence="4">9284</strain>
    </source>
</reference>
<accession>A0AAD7BX34</accession>
<dbReference type="Proteomes" id="UP001221142">
    <property type="component" value="Unassembled WGS sequence"/>
</dbReference>
<evidence type="ECO:0000313" key="5">
    <source>
        <dbReference type="Proteomes" id="UP001221142"/>
    </source>
</evidence>
<dbReference type="AlphaFoldDB" id="A0AAD7BX34"/>
<evidence type="ECO:0000256" key="1">
    <source>
        <dbReference type="SAM" id="MobiDB-lite"/>
    </source>
</evidence>
<evidence type="ECO:0000313" key="4">
    <source>
        <dbReference type="EMBL" id="KAJ7632799.1"/>
    </source>
</evidence>
<feature type="signal peptide" evidence="3">
    <location>
        <begin position="1"/>
        <end position="21"/>
    </location>
</feature>
<feature type="region of interest" description="Disordered" evidence="1">
    <location>
        <begin position="234"/>
        <end position="258"/>
    </location>
</feature>
<evidence type="ECO:0000256" key="3">
    <source>
        <dbReference type="SAM" id="SignalP"/>
    </source>
</evidence>
<keyword evidence="2" id="KW-0812">Transmembrane</keyword>
<feature type="compositionally biased region" description="Low complexity" evidence="1">
    <location>
        <begin position="166"/>
        <end position="175"/>
    </location>
</feature>
<comment type="caution">
    <text evidence="4">The sequence shown here is derived from an EMBL/GenBank/DDBJ whole genome shotgun (WGS) entry which is preliminary data.</text>
</comment>
<organism evidence="4 5">
    <name type="scientific">Roridomyces roridus</name>
    <dbReference type="NCBI Taxonomy" id="1738132"/>
    <lineage>
        <taxon>Eukaryota</taxon>
        <taxon>Fungi</taxon>
        <taxon>Dikarya</taxon>
        <taxon>Basidiomycota</taxon>
        <taxon>Agaricomycotina</taxon>
        <taxon>Agaricomycetes</taxon>
        <taxon>Agaricomycetidae</taxon>
        <taxon>Agaricales</taxon>
        <taxon>Marasmiineae</taxon>
        <taxon>Mycenaceae</taxon>
        <taxon>Roridomyces</taxon>
    </lineage>
</organism>
<feature type="transmembrane region" description="Helical" evidence="2">
    <location>
        <begin position="201"/>
        <end position="224"/>
    </location>
</feature>
<evidence type="ECO:0000256" key="2">
    <source>
        <dbReference type="SAM" id="Phobius"/>
    </source>
</evidence>
<keyword evidence="5" id="KW-1185">Reference proteome</keyword>
<dbReference type="EMBL" id="JARKIF010000008">
    <property type="protein sequence ID" value="KAJ7632799.1"/>
    <property type="molecule type" value="Genomic_DNA"/>
</dbReference>
<gene>
    <name evidence="4" type="ORF">FB45DRAFT_913528</name>
</gene>
<proteinExistence type="predicted"/>
<feature type="chain" id="PRO_5042022078" evidence="3">
    <location>
        <begin position="22"/>
        <end position="285"/>
    </location>
</feature>
<keyword evidence="2" id="KW-0472">Membrane</keyword>
<keyword evidence="2" id="KW-1133">Transmembrane helix</keyword>